<feature type="region of interest" description="Disordered" evidence="1">
    <location>
        <begin position="1"/>
        <end position="69"/>
    </location>
</feature>
<organism evidence="2 3">
    <name type="scientific">Symbiodinium microadriaticum</name>
    <name type="common">Dinoflagellate</name>
    <name type="synonym">Zooxanthella microadriatica</name>
    <dbReference type="NCBI Taxonomy" id="2951"/>
    <lineage>
        <taxon>Eukaryota</taxon>
        <taxon>Sar</taxon>
        <taxon>Alveolata</taxon>
        <taxon>Dinophyceae</taxon>
        <taxon>Suessiales</taxon>
        <taxon>Symbiodiniaceae</taxon>
        <taxon>Symbiodinium</taxon>
    </lineage>
</organism>
<comment type="caution">
    <text evidence="2">The sequence shown here is derived from an EMBL/GenBank/DDBJ whole genome shotgun (WGS) entry which is preliminary data.</text>
</comment>
<evidence type="ECO:0000313" key="2">
    <source>
        <dbReference type="EMBL" id="OLQ01876.1"/>
    </source>
</evidence>
<feature type="compositionally biased region" description="Basic residues" evidence="1">
    <location>
        <begin position="21"/>
        <end position="31"/>
    </location>
</feature>
<evidence type="ECO:0000256" key="1">
    <source>
        <dbReference type="SAM" id="MobiDB-lite"/>
    </source>
</evidence>
<evidence type="ECO:0000313" key="3">
    <source>
        <dbReference type="Proteomes" id="UP000186817"/>
    </source>
</evidence>
<dbReference type="OrthoDB" id="442883at2759"/>
<sequence length="615" mass="66642">MWRRSTACRSRSCKDDDTWHRNHLHGRKRGQRPWTAKIASHIGGHTASPNMDVHETGRQTVSPDVASSHASDQICGRRQLLLVGARRVGDTAGGAVCRVPGTATTKNSAASNSFPLSLNFLSLLVSDFEESDVPVADPRRIEIVIAGTMPGAQLSVSKTSCTMQDQSCDLTFGSDSLRHEAGAAPGPSGCTSEHLRVLPDDGAEGQVVPQQWLVHTTAPGVHADDRRRLDVVIHGATTNGTALCCDATLVLPLTRTGQPQPRTADLDGAALRTTERRKAATYPELRSEGPQRFVVPGSEVGGRFNGDAHGLLRDLVRVRACRAPPALRAMAVTAACSPRDRFNTVSRPHNRPHVVMAEDVACNEPEKEELREYGGLQATLSAPEQKIVKPLDFMKVVRDHQRLVHLKVHVVSVGVRDKLTDLEQLEEAVKTVEKLQSDRVGRQPALIRQLAFYFSDGSTAAEIVAAIEDARDAVRRAGGAALPPPCWSPAHFCPLAAPVANSPCDESVGIESMTEMCANFGPVFFVKLLRSQHVIVEFESEEAVGSYAAVRYFVFISGVAGSGGHSGNGVHHLMWKDQKIQASEPHFWNGSLLDFGALNSELSFAPRGRLAMRRV</sequence>
<proteinExistence type="predicted"/>
<protein>
    <submittedName>
        <fullName evidence="2">Uncharacterized protein</fullName>
    </submittedName>
</protein>
<dbReference type="AlphaFoldDB" id="A0A1Q9E369"/>
<dbReference type="Proteomes" id="UP000186817">
    <property type="component" value="Unassembled WGS sequence"/>
</dbReference>
<dbReference type="EMBL" id="LSRX01000278">
    <property type="protein sequence ID" value="OLQ01876.1"/>
    <property type="molecule type" value="Genomic_DNA"/>
</dbReference>
<name>A0A1Q9E369_SYMMI</name>
<reference evidence="2 3" key="1">
    <citation type="submission" date="2016-02" db="EMBL/GenBank/DDBJ databases">
        <title>Genome analysis of coral dinoflagellate symbionts highlights evolutionary adaptations to a symbiotic lifestyle.</title>
        <authorList>
            <person name="Aranda M."/>
            <person name="Li Y."/>
            <person name="Liew Y.J."/>
            <person name="Baumgarten S."/>
            <person name="Simakov O."/>
            <person name="Wilson M."/>
            <person name="Piel J."/>
            <person name="Ashoor H."/>
            <person name="Bougouffa S."/>
            <person name="Bajic V.B."/>
            <person name="Ryu T."/>
            <person name="Ravasi T."/>
            <person name="Bayer T."/>
            <person name="Micklem G."/>
            <person name="Kim H."/>
            <person name="Bhak J."/>
            <person name="Lajeunesse T.C."/>
            <person name="Voolstra C.R."/>
        </authorList>
    </citation>
    <scope>NUCLEOTIDE SEQUENCE [LARGE SCALE GENOMIC DNA]</scope>
    <source>
        <strain evidence="2 3">CCMP2467</strain>
    </source>
</reference>
<keyword evidence="3" id="KW-1185">Reference proteome</keyword>
<gene>
    <name evidence="2" type="ORF">AK812_SmicGene15349</name>
</gene>
<accession>A0A1Q9E369</accession>